<dbReference type="Pfam" id="PF16363">
    <property type="entry name" value="GDP_Man_Dehyd"/>
    <property type="match status" value="1"/>
</dbReference>
<evidence type="ECO:0000313" key="12">
    <source>
        <dbReference type="Proteomes" id="UP000192472"/>
    </source>
</evidence>
<dbReference type="OrthoDB" id="9811743at2"/>
<dbReference type="PRINTS" id="PR01713">
    <property type="entry name" value="NUCEPIMERASE"/>
</dbReference>
<feature type="domain" description="NAD(P)-binding" evidence="10">
    <location>
        <begin position="5"/>
        <end position="327"/>
    </location>
</feature>
<accession>A0A1W2GB82</accession>
<dbReference type="PANTHER" id="PTHR43725">
    <property type="entry name" value="UDP-GLUCOSE 4-EPIMERASE"/>
    <property type="match status" value="1"/>
</dbReference>
<dbReference type="AlphaFoldDB" id="A0A1W2GB82"/>
<sequence>MRKILVSGGSGYIGSHTVVELQQSGFEVLIVDDLSNSKKEILHKIETITNQLPEFVELDLKDEVAIAHLFQSYEIDAVIHFAASKSVGESVVNPLLYYHNNLLSMLNLLKAMEASDVTSFVFSSSCTVYGQPDHLPVTEQTPTKPAESPYGNTKKICEDILKDYAHANSEFNGMSLRYFNPVGAHPSGSIGERPSGVPNNLIPYLLETVAGVREKLSVFGSDYGTPDGTAIRDYIHVVDLAQAHVIAVQRQLDQKNKSNYEVFNLGSGHGYSVLEVIKAFEKVNQEKVNYELVDRRPGDIEKIYADTTYANEELGWSAKLGIEEMMRSAWQWQQNLNKES</sequence>
<evidence type="ECO:0000256" key="8">
    <source>
        <dbReference type="ARBA" id="ARBA00023235"/>
    </source>
</evidence>
<dbReference type="EC" id="5.1.3.2" evidence="5 9"/>
<evidence type="ECO:0000259" key="10">
    <source>
        <dbReference type="Pfam" id="PF16363"/>
    </source>
</evidence>
<organism evidence="11 12">
    <name type="scientific">Reichenbachiella faecimaris</name>
    <dbReference type="NCBI Taxonomy" id="692418"/>
    <lineage>
        <taxon>Bacteria</taxon>
        <taxon>Pseudomonadati</taxon>
        <taxon>Bacteroidota</taxon>
        <taxon>Cytophagia</taxon>
        <taxon>Cytophagales</taxon>
        <taxon>Reichenbachiellaceae</taxon>
        <taxon>Reichenbachiella</taxon>
    </lineage>
</organism>
<dbReference type="Proteomes" id="UP000192472">
    <property type="component" value="Unassembled WGS sequence"/>
</dbReference>
<evidence type="ECO:0000256" key="3">
    <source>
        <dbReference type="ARBA" id="ARBA00004947"/>
    </source>
</evidence>
<proteinExistence type="inferred from homology"/>
<comment type="similarity">
    <text evidence="4 9">Belongs to the NAD(P)-dependent epimerase/dehydratase family.</text>
</comment>
<gene>
    <name evidence="11" type="ORF">SAMN04488029_1709</name>
</gene>
<evidence type="ECO:0000256" key="7">
    <source>
        <dbReference type="ARBA" id="ARBA00023027"/>
    </source>
</evidence>
<dbReference type="STRING" id="692418.SAMN04488029_1709"/>
<evidence type="ECO:0000313" key="11">
    <source>
        <dbReference type="EMBL" id="SMD33861.1"/>
    </source>
</evidence>
<dbReference type="InterPro" id="IPR005886">
    <property type="entry name" value="UDP_G4E"/>
</dbReference>
<protein>
    <recommendedName>
        <fullName evidence="6 9">UDP-glucose 4-epimerase</fullName>
        <ecNumber evidence="5 9">5.1.3.2</ecNumber>
    </recommendedName>
</protein>
<dbReference type="NCBIfam" id="TIGR01179">
    <property type="entry name" value="galE"/>
    <property type="match status" value="1"/>
</dbReference>
<evidence type="ECO:0000256" key="1">
    <source>
        <dbReference type="ARBA" id="ARBA00000083"/>
    </source>
</evidence>
<dbReference type="CDD" id="cd05247">
    <property type="entry name" value="UDP_G4E_1_SDR_e"/>
    <property type="match status" value="1"/>
</dbReference>
<reference evidence="11 12" key="1">
    <citation type="submission" date="2017-04" db="EMBL/GenBank/DDBJ databases">
        <authorList>
            <person name="Afonso C.L."/>
            <person name="Miller P.J."/>
            <person name="Scott M.A."/>
            <person name="Spackman E."/>
            <person name="Goraichik I."/>
            <person name="Dimitrov K.M."/>
            <person name="Suarez D.L."/>
            <person name="Swayne D.E."/>
        </authorList>
    </citation>
    <scope>NUCLEOTIDE SEQUENCE [LARGE SCALE GENOMIC DNA]</scope>
    <source>
        <strain evidence="11 12">DSM 26133</strain>
    </source>
</reference>
<dbReference type="InterPro" id="IPR036291">
    <property type="entry name" value="NAD(P)-bd_dom_sf"/>
</dbReference>
<keyword evidence="7 9" id="KW-0520">NAD</keyword>
<evidence type="ECO:0000256" key="4">
    <source>
        <dbReference type="ARBA" id="ARBA00007637"/>
    </source>
</evidence>
<evidence type="ECO:0000256" key="2">
    <source>
        <dbReference type="ARBA" id="ARBA00001911"/>
    </source>
</evidence>
<keyword evidence="8 9" id="KW-0413">Isomerase</keyword>
<comment type="catalytic activity">
    <reaction evidence="1 9">
        <text>UDP-alpha-D-glucose = UDP-alpha-D-galactose</text>
        <dbReference type="Rhea" id="RHEA:22168"/>
        <dbReference type="ChEBI" id="CHEBI:58885"/>
        <dbReference type="ChEBI" id="CHEBI:66914"/>
        <dbReference type="EC" id="5.1.3.2"/>
    </reaction>
</comment>
<dbReference type="Gene3D" id="3.90.25.10">
    <property type="entry name" value="UDP-galactose 4-epimerase, domain 1"/>
    <property type="match status" value="1"/>
</dbReference>
<dbReference type="UniPathway" id="UPA00214"/>
<dbReference type="RefSeq" id="WP_084372271.1">
    <property type="nucleotide sequence ID" value="NZ_FWYF01000002.1"/>
</dbReference>
<dbReference type="Gene3D" id="3.40.50.720">
    <property type="entry name" value="NAD(P)-binding Rossmann-like Domain"/>
    <property type="match status" value="1"/>
</dbReference>
<comment type="subunit">
    <text evidence="9">Homodimer.</text>
</comment>
<dbReference type="PANTHER" id="PTHR43725:SF47">
    <property type="entry name" value="UDP-GLUCOSE 4-EPIMERASE"/>
    <property type="match status" value="1"/>
</dbReference>
<keyword evidence="12" id="KW-1185">Reference proteome</keyword>
<dbReference type="EMBL" id="FWYF01000002">
    <property type="protein sequence ID" value="SMD33861.1"/>
    <property type="molecule type" value="Genomic_DNA"/>
</dbReference>
<dbReference type="GO" id="GO:0006012">
    <property type="term" value="P:galactose metabolic process"/>
    <property type="evidence" value="ECO:0007669"/>
    <property type="project" value="UniProtKB-UniPathway"/>
</dbReference>
<dbReference type="InterPro" id="IPR016040">
    <property type="entry name" value="NAD(P)-bd_dom"/>
</dbReference>
<dbReference type="SUPFAM" id="SSF51735">
    <property type="entry name" value="NAD(P)-binding Rossmann-fold domains"/>
    <property type="match status" value="1"/>
</dbReference>
<comment type="pathway">
    <text evidence="3 9">Carbohydrate metabolism; galactose metabolism.</text>
</comment>
<dbReference type="GO" id="GO:0005829">
    <property type="term" value="C:cytosol"/>
    <property type="evidence" value="ECO:0007669"/>
    <property type="project" value="TreeGrafter"/>
</dbReference>
<name>A0A1W2GB82_REIFA</name>
<comment type="cofactor">
    <cofactor evidence="2 9">
        <name>NAD(+)</name>
        <dbReference type="ChEBI" id="CHEBI:57540"/>
    </cofactor>
</comment>
<evidence type="ECO:0000256" key="9">
    <source>
        <dbReference type="RuleBase" id="RU366046"/>
    </source>
</evidence>
<evidence type="ECO:0000256" key="6">
    <source>
        <dbReference type="ARBA" id="ARBA00018569"/>
    </source>
</evidence>
<keyword evidence="9" id="KW-0119">Carbohydrate metabolism</keyword>
<evidence type="ECO:0000256" key="5">
    <source>
        <dbReference type="ARBA" id="ARBA00013189"/>
    </source>
</evidence>
<dbReference type="GO" id="GO:0003978">
    <property type="term" value="F:UDP-glucose 4-epimerase activity"/>
    <property type="evidence" value="ECO:0007669"/>
    <property type="project" value="UniProtKB-UniRule"/>
</dbReference>